<dbReference type="PANTHER" id="PTHR10900:SF77">
    <property type="entry name" value="FI19380P1"/>
    <property type="match status" value="1"/>
</dbReference>
<dbReference type="PANTHER" id="PTHR10900">
    <property type="entry name" value="PERIOSTIN-RELATED"/>
    <property type="match status" value="1"/>
</dbReference>
<protein>
    <submittedName>
        <fullName evidence="3">Fasciclin domain-containing protein</fullName>
    </submittedName>
</protein>
<evidence type="ECO:0000256" key="1">
    <source>
        <dbReference type="SAM" id="Coils"/>
    </source>
</evidence>
<feature type="coiled-coil region" evidence="1">
    <location>
        <begin position="19"/>
        <end position="46"/>
    </location>
</feature>
<feature type="domain" description="FAS1" evidence="2">
    <location>
        <begin position="69"/>
        <end position="213"/>
    </location>
</feature>
<dbReference type="OrthoDB" id="9800666at2"/>
<dbReference type="RefSeq" id="WP_126444416.1">
    <property type="nucleotide sequence ID" value="NZ_CP034549.1"/>
</dbReference>
<dbReference type="KEGG" id="noj:EJ995_00080"/>
<name>A0A3S9MU55_9FLAO</name>
<dbReference type="InterPro" id="IPR036378">
    <property type="entry name" value="FAS1_dom_sf"/>
</dbReference>
<dbReference type="SMART" id="SM00554">
    <property type="entry name" value="FAS1"/>
    <property type="match status" value="1"/>
</dbReference>
<evidence type="ECO:0000313" key="4">
    <source>
        <dbReference type="EMBL" id="AZQ45103.1"/>
    </source>
</evidence>
<sequence>MNFTKVLSIALIAGTVTLVSCNDAEKEKAEKEKMEMEQRAADSVAMEEQKMKEREDNAMMVGGAKMYQDQTIVENASKANNLTTLVAAVKAAGLVETLNSDGPFTVFAPVDDAFAALPDGTVSTLLKPENKETLSGILTYHVVSGNVDAASLTKMIQDNNGSVTVDTVNGGKLTAAIEGGNVVITDAKGGKATVVVADIKQSNGVVHAVDAVLMPAS</sequence>
<dbReference type="SUPFAM" id="SSF82153">
    <property type="entry name" value="FAS1 domain"/>
    <property type="match status" value="1"/>
</dbReference>
<dbReference type="InterPro" id="IPR000782">
    <property type="entry name" value="FAS1_domain"/>
</dbReference>
<dbReference type="AlphaFoldDB" id="A0A3S9MU55"/>
<dbReference type="FunFam" id="2.30.180.10:FF:000032">
    <property type="entry name" value="Fasciclin domain-containing protein, putative"/>
    <property type="match status" value="1"/>
</dbReference>
<dbReference type="PROSITE" id="PS51257">
    <property type="entry name" value="PROKAR_LIPOPROTEIN"/>
    <property type="match status" value="1"/>
</dbReference>
<evidence type="ECO:0000313" key="5">
    <source>
        <dbReference type="Proteomes" id="UP000279600"/>
    </source>
</evidence>
<dbReference type="EMBL" id="CP034549">
    <property type="protein sequence ID" value="AZQ45103.1"/>
    <property type="molecule type" value="Genomic_DNA"/>
</dbReference>
<dbReference type="Proteomes" id="UP000279600">
    <property type="component" value="Chromosome"/>
</dbReference>
<proteinExistence type="predicted"/>
<dbReference type="KEGG" id="noj:EJ995_13000"/>
<evidence type="ECO:0000313" key="3">
    <source>
        <dbReference type="EMBL" id="AZQ42712.1"/>
    </source>
</evidence>
<dbReference type="GO" id="GO:0005615">
    <property type="term" value="C:extracellular space"/>
    <property type="evidence" value="ECO:0007669"/>
    <property type="project" value="TreeGrafter"/>
</dbReference>
<gene>
    <name evidence="3" type="ORF">EJ995_00080</name>
    <name evidence="4" type="ORF">EJ995_13000</name>
</gene>
<dbReference type="InterPro" id="IPR050904">
    <property type="entry name" value="Adhesion/Biosynth-related"/>
</dbReference>
<organism evidence="3 5">
    <name type="scientific">Nonlabens ponticola</name>
    <dbReference type="NCBI Taxonomy" id="2496866"/>
    <lineage>
        <taxon>Bacteria</taxon>
        <taxon>Pseudomonadati</taxon>
        <taxon>Bacteroidota</taxon>
        <taxon>Flavobacteriia</taxon>
        <taxon>Flavobacteriales</taxon>
        <taxon>Flavobacteriaceae</taxon>
        <taxon>Nonlabens</taxon>
    </lineage>
</organism>
<dbReference type="EMBL" id="CP034549">
    <property type="protein sequence ID" value="AZQ42712.1"/>
    <property type="molecule type" value="Genomic_DNA"/>
</dbReference>
<keyword evidence="1" id="KW-0175">Coiled coil</keyword>
<dbReference type="PROSITE" id="PS50213">
    <property type="entry name" value="FAS1"/>
    <property type="match status" value="1"/>
</dbReference>
<dbReference type="Gene3D" id="2.30.180.10">
    <property type="entry name" value="FAS1 domain"/>
    <property type="match status" value="1"/>
</dbReference>
<keyword evidence="5" id="KW-1185">Reference proteome</keyword>
<accession>A0A3S9MU55</accession>
<dbReference type="Pfam" id="PF02469">
    <property type="entry name" value="Fasciclin"/>
    <property type="match status" value="1"/>
</dbReference>
<evidence type="ECO:0000259" key="2">
    <source>
        <dbReference type="PROSITE" id="PS50213"/>
    </source>
</evidence>
<reference evidence="3 5" key="1">
    <citation type="submission" date="2018-12" db="EMBL/GenBank/DDBJ databases">
        <title>Complete genome of Nonlabens sp. MJ115.</title>
        <authorList>
            <person name="Choi H.S."/>
            <person name="Jung J."/>
        </authorList>
    </citation>
    <scope>NUCLEOTIDE SEQUENCE [LARGE SCALE GENOMIC DNA]</scope>
    <source>
        <strain evidence="3 5">MJ115</strain>
    </source>
</reference>